<accession>A0AAE9CDQ2</accession>
<reference evidence="1" key="1">
    <citation type="submission" date="2021-10" db="EMBL/GenBank/DDBJ databases">
        <authorList>
            <person name="Lavering E.D."/>
            <person name="James R."/>
            <person name="Fairholm J.D."/>
            <person name="Ogilvie B.H."/>
            <person name="Thurgood T.L."/>
            <person name="Robison R.A."/>
            <person name="Grose J.H."/>
        </authorList>
    </citation>
    <scope>NUCLEOTIDE SEQUENCE</scope>
</reference>
<evidence type="ECO:0000313" key="1">
    <source>
        <dbReference type="EMBL" id="UGO50985.1"/>
    </source>
</evidence>
<name>A0AAE9CDQ2_9CAUD</name>
<dbReference type="EMBL" id="OK499992">
    <property type="protein sequence ID" value="UGO50985.1"/>
    <property type="molecule type" value="Genomic_DNA"/>
</dbReference>
<gene>
    <name evidence="1" type="ORF">NATE_132</name>
</gene>
<proteinExistence type="predicted"/>
<protein>
    <submittedName>
        <fullName evidence="1">Uncharacterized protein</fullName>
    </submittedName>
</protein>
<sequence length="75" mass="9131">MNEIKVQDKLFKLFIKWYRQDVGVVKSQIVTVADRINYFNEDDELICYTYLYGGVSHYIKKKYYNMMFVVDENKK</sequence>
<keyword evidence="2" id="KW-1185">Reference proteome</keyword>
<evidence type="ECO:0000313" key="2">
    <source>
        <dbReference type="Proteomes" id="UP000827544"/>
    </source>
</evidence>
<organism evidence="1 2">
    <name type="scientific">Bacillus phage vB_BanS_Nate</name>
    <dbReference type="NCBI Taxonomy" id="2894788"/>
    <lineage>
        <taxon>Viruses</taxon>
        <taxon>Duplodnaviria</taxon>
        <taxon>Heunggongvirae</taxon>
        <taxon>Uroviricota</taxon>
        <taxon>Caudoviricetes</taxon>
        <taxon>Joanripponvirinae</taxon>
        <taxon>Natevirus</taxon>
        <taxon>Natevirus nate</taxon>
    </lineage>
</organism>
<dbReference type="Proteomes" id="UP000827544">
    <property type="component" value="Segment"/>
</dbReference>